<name>A0ABV0GQL9_PAENI</name>
<keyword evidence="3" id="KW-1185">Reference proteome</keyword>
<evidence type="ECO:0000256" key="1">
    <source>
        <dbReference type="SAM" id="SignalP"/>
    </source>
</evidence>
<comment type="caution">
    <text evidence="2">The sequence shown here is derived from an EMBL/GenBank/DDBJ whole genome shotgun (WGS) entry which is preliminary data.</text>
</comment>
<protein>
    <recommendedName>
        <fullName evidence="4">LppA-like lipoprotein</fullName>
    </recommendedName>
</protein>
<organism evidence="2 3">
    <name type="scientific">Paenarthrobacter nicotinovorans</name>
    <name type="common">Arthrobacter nicotinovorans</name>
    <dbReference type="NCBI Taxonomy" id="29320"/>
    <lineage>
        <taxon>Bacteria</taxon>
        <taxon>Bacillati</taxon>
        <taxon>Actinomycetota</taxon>
        <taxon>Actinomycetes</taxon>
        <taxon>Micrococcales</taxon>
        <taxon>Micrococcaceae</taxon>
        <taxon>Paenarthrobacter</taxon>
    </lineage>
</organism>
<dbReference type="Proteomes" id="UP001448614">
    <property type="component" value="Unassembled WGS sequence"/>
</dbReference>
<accession>A0ABV0GQL9</accession>
<reference evidence="2 3" key="1">
    <citation type="journal article" date="2024" name="Appl. Microbiol. Biotechnol.">
        <title>Biosynthetic gene clusters with biotechnological applications in novel Antarctic isolates from Actinomycetota.</title>
        <authorList>
            <person name="Bruna P."/>
            <person name="Nunez-Montero K."/>
            <person name="Contreras M.J."/>
            <person name="Leal K."/>
            <person name="Garcia M."/>
            <person name="Abanto M."/>
            <person name="Barrientos L."/>
        </authorList>
    </citation>
    <scope>NUCLEOTIDE SEQUENCE [LARGE SCALE GENOMIC DNA]</scope>
    <source>
        <strain evidence="2 3">Se16.17</strain>
    </source>
</reference>
<sequence>MSYEPKTRTVTSCILGALVGAAMAMSACMPATTENPMNGSNSSSDPATVKAQVEELKQALKDLHAFKTETQKAIGPQKWVDKGTRNSACNAGDGREGANYSVMSQTSDPVDLEASVNVVKMFWESKGFTTRVETNPLDPGLIRLYANQNGGNLISFTANVKGSGLEMDTVCVAGDQTAIYKELYPEIYGTPSSPSSSPSAN</sequence>
<dbReference type="EMBL" id="JBBMFV010000004">
    <property type="protein sequence ID" value="MEO3940754.1"/>
    <property type="molecule type" value="Genomic_DNA"/>
</dbReference>
<evidence type="ECO:0000313" key="3">
    <source>
        <dbReference type="Proteomes" id="UP001448614"/>
    </source>
</evidence>
<evidence type="ECO:0008006" key="4">
    <source>
        <dbReference type="Google" id="ProtNLM"/>
    </source>
</evidence>
<dbReference type="RefSeq" id="WP_155854618.1">
    <property type="nucleotide sequence ID" value="NZ_JBBMFV010000004.1"/>
</dbReference>
<dbReference type="PROSITE" id="PS51257">
    <property type="entry name" value="PROKAR_LIPOPROTEIN"/>
    <property type="match status" value="1"/>
</dbReference>
<gene>
    <name evidence="2" type="ORF">V3C41_06680</name>
</gene>
<feature type="signal peptide" evidence="1">
    <location>
        <begin position="1"/>
        <end position="24"/>
    </location>
</feature>
<proteinExistence type="predicted"/>
<keyword evidence="1" id="KW-0732">Signal</keyword>
<evidence type="ECO:0000313" key="2">
    <source>
        <dbReference type="EMBL" id="MEO3940754.1"/>
    </source>
</evidence>
<feature type="chain" id="PRO_5047536257" description="LppA-like lipoprotein" evidence="1">
    <location>
        <begin position="25"/>
        <end position="201"/>
    </location>
</feature>